<dbReference type="PROSITE" id="PS51186">
    <property type="entry name" value="GNAT"/>
    <property type="match status" value="1"/>
</dbReference>
<dbReference type="GO" id="GO:0003922">
    <property type="term" value="F:GMP synthase (glutamine-hydrolyzing) activity"/>
    <property type="evidence" value="ECO:0007669"/>
    <property type="project" value="UniProtKB-EC"/>
</dbReference>
<dbReference type="PANTHER" id="PTHR43792:SF1">
    <property type="entry name" value="N-ACETYLTRANSFERASE DOMAIN-CONTAINING PROTEIN"/>
    <property type="match status" value="1"/>
</dbReference>
<dbReference type="HOGENOM" id="CLU_013985_3_1_4"/>
<dbReference type="RefSeq" id="WP_014005401.1">
    <property type="nucleotide sequence ID" value="NC_015856.1"/>
</dbReference>
<keyword evidence="2" id="KW-0808">Transferase</keyword>
<reference evidence="2 3" key="2">
    <citation type="journal article" date="2006" name="J. Microbiol. Methods">
        <title>Genomic flank-sequencing of plasposon insertion sites for rapid identification of functional genes.</title>
        <authorList>
            <person name="Leveau J.H."/>
            <person name="Gerards S."/>
            <person name="Fritsche K."/>
            <person name="Zondag G."/>
            <person name="van Veen J.A."/>
        </authorList>
    </citation>
    <scope>NUCLEOTIDE SEQUENCE [LARGE SCALE GENOMIC DNA]</scope>
    <source>
        <strain evidence="2 3">Ter331</strain>
    </source>
</reference>
<gene>
    <name evidence="2" type="ordered locus">CFU_1415</name>
</gene>
<dbReference type="PANTHER" id="PTHR43792">
    <property type="entry name" value="GNAT FAMILY, PUTATIVE (AFU_ORTHOLOGUE AFUA_3G00765)-RELATED-RELATED"/>
    <property type="match status" value="1"/>
</dbReference>
<dbReference type="AlphaFoldDB" id="G0AJN2"/>
<reference evidence="2 3" key="3">
    <citation type="journal article" date="2008" name="FEMS Microbiol. Ecol.">
        <title>Identification and characterization of genes underlying chitinolysis in Collimonas fungivorans Ter331.</title>
        <authorList>
            <person name="Fritsche K."/>
            <person name="de Boer W."/>
            <person name="Gerards S."/>
            <person name="van den Berg M."/>
            <person name="van Veen J.A."/>
            <person name="Leveau J.H."/>
        </authorList>
    </citation>
    <scope>NUCLEOTIDE SEQUENCE [LARGE SCALE GENOMIC DNA]</scope>
    <source>
        <strain evidence="2 3">Ter331</strain>
    </source>
</reference>
<evidence type="ECO:0000313" key="2">
    <source>
        <dbReference type="EMBL" id="AEK61247.1"/>
    </source>
</evidence>
<dbReference type="EMBL" id="CP002745">
    <property type="protein sequence ID" value="AEK61247.1"/>
    <property type="molecule type" value="Genomic_DNA"/>
</dbReference>
<dbReference type="InterPro" id="IPR051531">
    <property type="entry name" value="N-acetyltransferase"/>
</dbReference>
<reference evidence="2 3" key="5">
    <citation type="journal article" date="2011" name="ISME J.">
        <title>Dual transcriptional profiling of a bacterial/fungal confrontation: Collimonas fungivorans versus Aspergillus niger.</title>
        <authorList>
            <person name="Mela F."/>
            <person name="Fritsche K."/>
            <person name="de Boer W."/>
            <person name="van Veen J.A."/>
            <person name="de Graaff L.H."/>
            <person name="van den Berg M."/>
            <person name="Leveau J.H."/>
        </authorList>
    </citation>
    <scope>NUCLEOTIDE SEQUENCE [LARGE SCALE GENOMIC DNA]</scope>
    <source>
        <strain evidence="2 3">Ter331</strain>
    </source>
</reference>
<evidence type="ECO:0000313" key="3">
    <source>
        <dbReference type="Proteomes" id="UP000008392"/>
    </source>
</evidence>
<dbReference type="Gene3D" id="3.40.630.30">
    <property type="match status" value="1"/>
</dbReference>
<keyword evidence="3" id="KW-1185">Reference proteome</keyword>
<dbReference type="eggNOG" id="COG1670">
    <property type="taxonomic scope" value="Bacteria"/>
</dbReference>
<feature type="domain" description="N-acetyltransferase" evidence="1">
    <location>
        <begin position="9"/>
        <end position="170"/>
    </location>
</feature>
<reference evidence="2 3" key="4">
    <citation type="journal article" date="2010" name="Environ. Microbiol.">
        <title>The bacterial genus Collimonas: mycophagy, weathering and other adaptive solutions to life in oligotrophic soil environments.</title>
        <authorList>
            <person name="Leveau J.H."/>
            <person name="Uroz S."/>
            <person name="de Boer W."/>
        </authorList>
    </citation>
    <scope>NUCLEOTIDE SEQUENCE [LARGE SCALE GENOMIC DNA]</scope>
    <source>
        <strain evidence="2 3">Ter331</strain>
    </source>
</reference>
<dbReference type="InterPro" id="IPR000182">
    <property type="entry name" value="GNAT_dom"/>
</dbReference>
<dbReference type="KEGG" id="cfu:CFU_1415"/>
<reference evidence="3" key="6">
    <citation type="submission" date="2011-05" db="EMBL/GenBank/DDBJ databases">
        <title>Complete sequence of Collimonas fungivorans Ter331.</title>
        <authorList>
            <person name="Leveau J.H."/>
        </authorList>
    </citation>
    <scope>NUCLEOTIDE SEQUENCE [LARGE SCALE GENOMIC DNA]</scope>
    <source>
        <strain evidence="3">Ter331</strain>
    </source>
</reference>
<accession>G0AJN2</accession>
<dbReference type="Proteomes" id="UP000008392">
    <property type="component" value="Chromosome"/>
</dbReference>
<dbReference type="STRING" id="1005048.CFU_1415"/>
<name>G0AJN2_COLFT</name>
<dbReference type="SUPFAM" id="SSF55729">
    <property type="entry name" value="Acyl-CoA N-acyltransferases (Nat)"/>
    <property type="match status" value="1"/>
</dbReference>
<evidence type="ECO:0000259" key="1">
    <source>
        <dbReference type="PROSITE" id="PS51186"/>
    </source>
</evidence>
<proteinExistence type="predicted"/>
<reference evidence="2 3" key="1">
    <citation type="journal article" date="2004" name="Environ. Microbiol.">
        <title>Phylogeny-function analysis of (meta)genomic libraries: screening for expression of ribosomal RNA genes by large-insert library fluorescent in situ hybridization (LIL-FISH).</title>
        <authorList>
            <person name="Leveau J.H."/>
            <person name="Gerards S."/>
            <person name="de Boer W."/>
            <person name="van Veen J.A."/>
        </authorList>
    </citation>
    <scope>NUCLEOTIDE SEQUENCE [LARGE SCALE GENOMIC DNA]</scope>
    <source>
        <strain evidence="2 3">Ter331</strain>
    </source>
</reference>
<dbReference type="Pfam" id="PF13302">
    <property type="entry name" value="Acetyltransf_3"/>
    <property type="match status" value="1"/>
</dbReference>
<keyword evidence="2" id="KW-0436">Ligase</keyword>
<dbReference type="GO" id="GO:0016747">
    <property type="term" value="F:acyltransferase activity, transferring groups other than amino-acyl groups"/>
    <property type="evidence" value="ECO:0007669"/>
    <property type="project" value="InterPro"/>
</dbReference>
<protein>
    <submittedName>
        <fullName evidence="2">GCN5-like N-acetyltransferase</fullName>
        <ecNumber evidence="2">6.3.5.2</ecNumber>
    </submittedName>
</protein>
<dbReference type="InterPro" id="IPR016181">
    <property type="entry name" value="Acyl_CoA_acyltransferase"/>
</dbReference>
<dbReference type="EC" id="6.3.5.2" evidence="2"/>
<sequence>MTILETKRLKLIPFCDDHLAGLTAINSDPEVMTYIGNGAPMSEADSQAMIDRVKPRWTSHGFSWWSVFRKDDNLMIGAATLQPLAAQTGAVPEIGWRLRRDCWGKGYATEAAERIVLFAKELGIPEVVAVANPGNIASIAVMERLGMQYRGIETHYNAPCAVYQVSLRLKTVQEAAAPLSQAGEGH</sequence>
<organism evidence="2 3">
    <name type="scientific">Collimonas fungivorans (strain Ter331)</name>
    <dbReference type="NCBI Taxonomy" id="1005048"/>
    <lineage>
        <taxon>Bacteria</taxon>
        <taxon>Pseudomonadati</taxon>
        <taxon>Pseudomonadota</taxon>
        <taxon>Betaproteobacteria</taxon>
        <taxon>Burkholderiales</taxon>
        <taxon>Oxalobacteraceae</taxon>
        <taxon>Collimonas</taxon>
    </lineage>
</organism>